<feature type="transmembrane region" description="Helical" evidence="1">
    <location>
        <begin position="75"/>
        <end position="95"/>
    </location>
</feature>
<feature type="transmembrane region" description="Helical" evidence="1">
    <location>
        <begin position="150"/>
        <end position="173"/>
    </location>
</feature>
<feature type="transmembrane region" description="Helical" evidence="1">
    <location>
        <begin position="253"/>
        <end position="272"/>
    </location>
</feature>
<keyword evidence="1" id="KW-0812">Transmembrane</keyword>
<name>A0A1J1DKI3_ECOLX</name>
<keyword evidence="1" id="KW-1133">Transmembrane helix</keyword>
<feature type="transmembrane region" description="Helical" evidence="1">
    <location>
        <begin position="24"/>
        <end position="41"/>
    </location>
</feature>
<gene>
    <name evidence="2" type="primary">wzy</name>
</gene>
<dbReference type="AlphaFoldDB" id="A0A1J1DKI3"/>
<reference evidence="2" key="1">
    <citation type="journal article" date="2017" name="Microb. Genom.">
        <title>An untypeable enterotoxigenic Escherichia coli represents one of the dominant types causing human disease.</title>
        <authorList>
            <person name="Iguchi A."/>
            <person name="von Mentzer A."/>
            <person name="Kikuchi T."/>
            <person name="Thomson N.R."/>
        </authorList>
    </citation>
    <scope>NUCLEOTIDE SEQUENCE</scope>
    <source>
        <strain evidence="2">E1657</strain>
    </source>
</reference>
<feature type="transmembrane region" description="Helical" evidence="1">
    <location>
        <begin position="307"/>
        <end position="325"/>
    </location>
</feature>
<feature type="transmembrane region" description="Helical" evidence="1">
    <location>
        <begin position="226"/>
        <end position="246"/>
    </location>
</feature>
<proteinExistence type="predicted"/>
<keyword evidence="1" id="KW-0472">Membrane</keyword>
<sequence length="337" mass="38703">MFYWLMLFFVSTTAFVAKGKIGNSITVLAAIITAGFIAPGVSQDYYNYLNGYYLTTPSLYTEPLSKIIFRLSFQLNQPITVSFLIFAIISLLIKYNALIKLNIPISVFFLVYCSKLYLLLDLTQVRAGVAVAICLIALFHRVNGRNKLSLLYIIIGFLFHYSAIMFLIIFIFSKRHANNAMWLCGVVLSILFSALDIKGILTSLFITVHVPTNYLAYLSIESDFKVNPFSILSIVNLMIFVIFSFYKGLNNDVLFNLCYKLYGISIISFYLFLHFPVLSFRISEFFLIYQILLIGLAYNKTIVNQRWVFLVLLTFYSALQLYMTYNVAQVIMPYKFV</sequence>
<dbReference type="RefSeq" id="WP_000500284.1">
    <property type="nucleotide sequence ID" value="NZ_BDOU01000001.1"/>
</dbReference>
<protein>
    <submittedName>
        <fullName evidence="2">O-antigen polymerase</fullName>
    </submittedName>
</protein>
<organism evidence="2">
    <name type="scientific">Escherichia coli</name>
    <dbReference type="NCBI Taxonomy" id="562"/>
    <lineage>
        <taxon>Bacteria</taxon>
        <taxon>Pseudomonadati</taxon>
        <taxon>Pseudomonadota</taxon>
        <taxon>Gammaproteobacteria</taxon>
        <taxon>Enterobacterales</taxon>
        <taxon>Enterobacteriaceae</taxon>
        <taxon>Escherichia</taxon>
    </lineage>
</organism>
<feature type="transmembrane region" description="Helical" evidence="1">
    <location>
        <begin position="127"/>
        <end position="144"/>
    </location>
</feature>
<evidence type="ECO:0000256" key="1">
    <source>
        <dbReference type="SAM" id="Phobius"/>
    </source>
</evidence>
<dbReference type="Pfam" id="PF14897">
    <property type="entry name" value="EpsG"/>
    <property type="match status" value="1"/>
</dbReference>
<accession>A0A1J1DKI3</accession>
<dbReference type="InterPro" id="IPR049458">
    <property type="entry name" value="EpsG-like"/>
</dbReference>
<feature type="transmembrane region" description="Helical" evidence="1">
    <location>
        <begin position="278"/>
        <end position="298"/>
    </location>
</feature>
<evidence type="ECO:0000313" key="2">
    <source>
        <dbReference type="EMBL" id="BAV90417.1"/>
    </source>
</evidence>
<feature type="transmembrane region" description="Helical" evidence="1">
    <location>
        <begin position="180"/>
        <end position="206"/>
    </location>
</feature>
<dbReference type="EMBL" id="LC177546">
    <property type="protein sequence ID" value="BAV90417.1"/>
    <property type="molecule type" value="Genomic_DNA"/>
</dbReference>